<dbReference type="Pfam" id="PF00550">
    <property type="entry name" value="PP-binding"/>
    <property type="match status" value="1"/>
</dbReference>
<dbReference type="PROSITE" id="PS00455">
    <property type="entry name" value="AMP_BINDING"/>
    <property type="match status" value="2"/>
</dbReference>
<dbReference type="Gene3D" id="3.30.559.10">
    <property type="entry name" value="Chloramphenicol acetyltransferase-like domain"/>
    <property type="match status" value="2"/>
</dbReference>
<feature type="region of interest" description="Disordered" evidence="5">
    <location>
        <begin position="2010"/>
        <end position="2033"/>
    </location>
</feature>
<dbReference type="SUPFAM" id="SSF56801">
    <property type="entry name" value="Acetyl-CoA synthetase-like"/>
    <property type="match status" value="2"/>
</dbReference>
<dbReference type="SUPFAM" id="SSF52777">
    <property type="entry name" value="CoA-dependent acyltransferases"/>
    <property type="match status" value="4"/>
</dbReference>
<dbReference type="SUPFAM" id="SSF53474">
    <property type="entry name" value="alpha/beta-Hydrolases"/>
    <property type="match status" value="1"/>
</dbReference>
<dbReference type="FunFam" id="3.30.300.30:FF:000015">
    <property type="entry name" value="Nonribosomal peptide synthase SidD"/>
    <property type="match status" value="2"/>
</dbReference>
<name>A0A1L9RN59_ASPWE</name>
<dbReference type="Gene3D" id="3.40.50.1820">
    <property type="entry name" value="alpha/beta hydrolase"/>
    <property type="match status" value="1"/>
</dbReference>
<organism evidence="7 8">
    <name type="scientific">Aspergillus wentii DTO 134E9</name>
    <dbReference type="NCBI Taxonomy" id="1073089"/>
    <lineage>
        <taxon>Eukaryota</taxon>
        <taxon>Fungi</taxon>
        <taxon>Dikarya</taxon>
        <taxon>Ascomycota</taxon>
        <taxon>Pezizomycotina</taxon>
        <taxon>Eurotiomycetes</taxon>
        <taxon>Eurotiomycetidae</taxon>
        <taxon>Eurotiales</taxon>
        <taxon>Aspergillaceae</taxon>
        <taxon>Aspergillus</taxon>
        <taxon>Aspergillus subgen. Cremei</taxon>
    </lineage>
</organism>
<dbReference type="GO" id="GO:0043041">
    <property type="term" value="P:amino acid activation for nonribosomal peptide biosynthetic process"/>
    <property type="evidence" value="ECO:0007669"/>
    <property type="project" value="TreeGrafter"/>
</dbReference>
<dbReference type="NCBIfam" id="TIGR01733">
    <property type="entry name" value="AA-adenyl-dom"/>
    <property type="match status" value="1"/>
</dbReference>
<accession>A0A1L9RN59</accession>
<dbReference type="InterPro" id="IPR036736">
    <property type="entry name" value="ACP-like_sf"/>
</dbReference>
<dbReference type="InterPro" id="IPR023213">
    <property type="entry name" value="CAT-like_dom_sf"/>
</dbReference>
<dbReference type="InterPro" id="IPR010071">
    <property type="entry name" value="AA_adenyl_dom"/>
</dbReference>
<sequence>MHGCAQLVVVPETLRDITDSPSIANNAIARPDPSVLAYVLYTSGSTGVPKGVAVDHQALRSSVKQHRCIYHLQDTSRLLQLAPYTFDVSVVDIFATLSAGATLVIGRQDFLLSRLQQAVADWQVTHIATTPTVASLLSPSLSPSIQVLALGGEPMTEPVRDTWARETNLLNVYGPTETTVNVISRQMNPDTAVSCIGRPLPNVLVYILDDEYRRLAPGMTGQLAIGGVQVARGYLRPQSAKPAFITHGQLGRLYLTGDLAKFSVTGEIIFLGRLDTQVKLRGQRIEIGEIEAVLSKENQALVNATFLRKDQHGDTLVTAFVPVTKGDEHKDRIAGRLSLLGQDGKYEYRDAILSMHAAVQSKLPPYSCPTYWLPVHTFPWTQSNKLDRKALGQWIQELDFSLLQSWNIAHLRNPSQRMDSTSHHEHGDLLTSTEAIVARAFTKVLQIPNIGRSSDFFIKGDSISAVRVCTAIRQSGYEIRVSDIYKHSVVADLATFLDAPKKSRSRRRNKPKLSLSSQTTIQTTPVIDWFLRARKNNIHWFNQSHVIRSKGPSWTLDHLVRAWTRLVIIHPSLRIRYTPDKSRENCLSLADPTSNDIRTVSKQATSLADVSKLADELQGQLNICHGPITAIGEYHVQADKYYVIAVHHMAIDVVSWSIVFDELEQLLQGQDIAPEPVSFQQWSDELRGRRDSLPASTHELPSDANKHLLGYTENNCVENTIGNSQYVHLKEHGLVDHIMQLSNHLDHVGPVDVLLSALLIAFCHWKGAAPVEISFESHGRDLTSDQTDWSRTLGWFTYIIPMQFDIDPSQPPVDIIRIVRETRARCLDQADFARPFPSSLSNTRMIAFNYLGASSRGSTSQTFEHVSLSSGSVEDPKNARLSALDVECSITDGVLDLGIIFSKAVFDTASMEQLLELWTQALQQLISRNPGPSMNTLQSPLTTPVAGLTRNESLQLTKDSLRPHNVDFSTVADIIPATDTQAAMLLAGLQSNAYMNYCEYEVEEASGNFALSKMIEAWTNVLSQHSIFRTVFVPGSHPQSRYNNGVLQVVLHADQLGPVISQRPHKSVKLDYGVLPWALSIYQSTESKKYVIQWTCHHALIDGWSTGVLLRQVRQFYETRRVEVPTAQFADISRHFANTDISDSIRFLRNQLEGVTPTLLTCMTSENNAGRNTLGLRALEKRLSVNWDDLRKVAAGYCAPISVFFRAAWSLVLSRYTTRDDVVFGCVIHYRGLDYRGIQEIIGPCINAIPFRVQIDWAESLQDFLERVAEEAADIFEHDSLSLHRIQKAAGVTNLFNTTLLVQDYPRDTRSSSSPYKLHRRTLQEPTDVAFQLMVEPTSIGTVRVGVDTTLEQLPNDFLDRILTSFARSLEYLAAADQWSGTSLKELDLLGPEHLLAIDRFGSGDKYAFDELTIWEHLESQMRKTPDNTAIEFWSPDSLHDSISYHQLRQRAEDGAHNLAAAGVNRGSLVAVYMDRSINAIVTLFAIFRLDCYYVPIDLGSPPDRINMLLDEAQPRAVVCVADDSHLFENAPLVVHLHHLQRRVDGGQLELPKVQASLDDPATILFTSGSTGQPKGVSMPHRQVAGYAMTMIEAYAYTETERIFNFARFVFDVSLSDIYGALFCGATLCIARQLDVFSFLPSILDHAQITALNVTPSVASLLDVEGLSSLRHLVITGEMARSSLVEQWAGRCRLVNSYGPTEAAVITWTVAEADMDARCIGSAVRGMSIYILDDHMQHVPLGAQGTIWCTGRQLSLGYLGRPEATAKAFQRNPFGAGVLYKTGDLGAYDRTGRIICFGRADNQVKIHGQRVELGEIDHQLSNNGVDVVTLLCDNPSPPKLVAFVSTAGHTQGAAVSSGRPCVLDGPESRKMVSDLQNQARQKLPQYMVPSVFIPISCLPLSNNGKVVRPTLQSLYLTLNSSRHPESSTSETIGQHHRSKAEAHIYSILRSHGYDSLAKDAGLFPGCMDSFTVILFLIQLRRDFGITSLSLEFIIQNNTFRQLAEALQKASQPSRDDYDRPASDPEPNSGLLRFSTPSGADRPKLFAIFGVHGLSVIFSKLAAHLPLLDICGIEKIQFGRPEKYQSIPDMAQDHLSILRHAQPHGPYYICGYSFGGCVALEMGHQLRLEDEEVRLIIIDSHANYRPKFPAQISDEDCEKVFNIPTLTSCRTADAINIRECMVKELNYNLVLHTNYLVTRRYEGRVLFIKASGEMEKTGGDMFNGFKELMPEIRVVMADGIHRDLLSKQQSVKQIAHAVETFIQE</sequence>
<dbReference type="Gene3D" id="3.30.559.30">
    <property type="entry name" value="Nonribosomal peptide synthetase, condensation domain"/>
    <property type="match status" value="2"/>
</dbReference>
<dbReference type="GO" id="GO:0016874">
    <property type="term" value="F:ligase activity"/>
    <property type="evidence" value="ECO:0007669"/>
    <property type="project" value="UniProtKB-KW"/>
</dbReference>
<dbReference type="Gene3D" id="3.30.300.30">
    <property type="match status" value="2"/>
</dbReference>
<keyword evidence="1" id="KW-0596">Phosphopantetheine</keyword>
<dbReference type="InterPro" id="IPR042099">
    <property type="entry name" value="ANL_N_sf"/>
</dbReference>
<keyword evidence="8" id="KW-1185">Reference proteome</keyword>
<evidence type="ECO:0000256" key="2">
    <source>
        <dbReference type="ARBA" id="ARBA00022553"/>
    </source>
</evidence>
<dbReference type="InterPro" id="IPR020845">
    <property type="entry name" value="AMP-binding_CS"/>
</dbReference>
<dbReference type="Proteomes" id="UP000184383">
    <property type="component" value="Unassembled WGS sequence"/>
</dbReference>
<dbReference type="PANTHER" id="PTHR45527:SF1">
    <property type="entry name" value="FATTY ACID SYNTHASE"/>
    <property type="match status" value="1"/>
</dbReference>
<feature type="compositionally biased region" description="Basic and acidic residues" evidence="5">
    <location>
        <begin position="2013"/>
        <end position="2022"/>
    </location>
</feature>
<dbReference type="Pfam" id="PF00975">
    <property type="entry name" value="Thioesterase"/>
    <property type="match status" value="1"/>
</dbReference>
<evidence type="ECO:0000256" key="5">
    <source>
        <dbReference type="SAM" id="MobiDB-lite"/>
    </source>
</evidence>
<dbReference type="InterPro" id="IPR045851">
    <property type="entry name" value="AMP-bd_C_sf"/>
</dbReference>
<dbReference type="STRING" id="1073089.A0A1L9RN59"/>
<dbReference type="Pfam" id="PF00501">
    <property type="entry name" value="AMP-binding"/>
    <property type="match status" value="2"/>
</dbReference>
<dbReference type="Gene3D" id="1.10.1200.10">
    <property type="entry name" value="ACP-like"/>
    <property type="match status" value="1"/>
</dbReference>
<dbReference type="VEuPathDB" id="FungiDB:ASPWEDRAFT_151729"/>
<dbReference type="GO" id="GO:0044550">
    <property type="term" value="P:secondary metabolite biosynthetic process"/>
    <property type="evidence" value="ECO:0007669"/>
    <property type="project" value="UniProtKB-ARBA"/>
</dbReference>
<dbReference type="InterPro" id="IPR000873">
    <property type="entry name" value="AMP-dep_synth/lig_dom"/>
</dbReference>
<evidence type="ECO:0000259" key="6">
    <source>
        <dbReference type="PROSITE" id="PS50075"/>
    </source>
</evidence>
<reference evidence="8" key="1">
    <citation type="journal article" date="2017" name="Genome Biol.">
        <title>Comparative genomics reveals high biological diversity and specific adaptations in the industrially and medically important fungal genus Aspergillus.</title>
        <authorList>
            <person name="de Vries R.P."/>
            <person name="Riley R."/>
            <person name="Wiebenga A."/>
            <person name="Aguilar-Osorio G."/>
            <person name="Amillis S."/>
            <person name="Uchima C.A."/>
            <person name="Anderluh G."/>
            <person name="Asadollahi M."/>
            <person name="Askin M."/>
            <person name="Barry K."/>
            <person name="Battaglia E."/>
            <person name="Bayram O."/>
            <person name="Benocci T."/>
            <person name="Braus-Stromeyer S.A."/>
            <person name="Caldana C."/>
            <person name="Canovas D."/>
            <person name="Cerqueira G.C."/>
            <person name="Chen F."/>
            <person name="Chen W."/>
            <person name="Choi C."/>
            <person name="Clum A."/>
            <person name="Dos Santos R.A."/>
            <person name="Damasio A.R."/>
            <person name="Diallinas G."/>
            <person name="Emri T."/>
            <person name="Fekete E."/>
            <person name="Flipphi M."/>
            <person name="Freyberg S."/>
            <person name="Gallo A."/>
            <person name="Gournas C."/>
            <person name="Habgood R."/>
            <person name="Hainaut M."/>
            <person name="Harispe M.L."/>
            <person name="Henrissat B."/>
            <person name="Hilden K.S."/>
            <person name="Hope R."/>
            <person name="Hossain A."/>
            <person name="Karabika E."/>
            <person name="Karaffa L."/>
            <person name="Karanyi Z."/>
            <person name="Krasevec N."/>
            <person name="Kuo A."/>
            <person name="Kusch H."/>
            <person name="LaButti K."/>
            <person name="Lagendijk E.L."/>
            <person name="Lapidus A."/>
            <person name="Levasseur A."/>
            <person name="Lindquist E."/>
            <person name="Lipzen A."/>
            <person name="Logrieco A.F."/>
            <person name="MacCabe A."/>
            <person name="Maekelae M.R."/>
            <person name="Malavazi I."/>
            <person name="Melin P."/>
            <person name="Meyer V."/>
            <person name="Mielnichuk N."/>
            <person name="Miskei M."/>
            <person name="Molnar A.P."/>
            <person name="Mule G."/>
            <person name="Ngan C.Y."/>
            <person name="Orejas M."/>
            <person name="Orosz E."/>
            <person name="Ouedraogo J.P."/>
            <person name="Overkamp K.M."/>
            <person name="Park H.-S."/>
            <person name="Perrone G."/>
            <person name="Piumi F."/>
            <person name="Punt P.J."/>
            <person name="Ram A.F."/>
            <person name="Ramon A."/>
            <person name="Rauscher S."/>
            <person name="Record E."/>
            <person name="Riano-Pachon D.M."/>
            <person name="Robert V."/>
            <person name="Roehrig J."/>
            <person name="Ruller R."/>
            <person name="Salamov A."/>
            <person name="Salih N.S."/>
            <person name="Samson R.A."/>
            <person name="Sandor E."/>
            <person name="Sanguinetti M."/>
            <person name="Schuetze T."/>
            <person name="Sepcic K."/>
            <person name="Shelest E."/>
            <person name="Sherlock G."/>
            <person name="Sophianopoulou V."/>
            <person name="Squina F.M."/>
            <person name="Sun H."/>
            <person name="Susca A."/>
            <person name="Todd R.B."/>
            <person name="Tsang A."/>
            <person name="Unkles S.E."/>
            <person name="van de Wiele N."/>
            <person name="van Rossen-Uffink D."/>
            <person name="Oliveira J.V."/>
            <person name="Vesth T.C."/>
            <person name="Visser J."/>
            <person name="Yu J.-H."/>
            <person name="Zhou M."/>
            <person name="Andersen M.R."/>
            <person name="Archer D.B."/>
            <person name="Baker S.E."/>
            <person name="Benoit I."/>
            <person name="Brakhage A.A."/>
            <person name="Braus G.H."/>
            <person name="Fischer R."/>
            <person name="Frisvad J.C."/>
            <person name="Goldman G.H."/>
            <person name="Houbraken J."/>
            <person name="Oakley B."/>
            <person name="Pocsi I."/>
            <person name="Scazzocchio C."/>
            <person name="Seiboth B."/>
            <person name="vanKuyk P.A."/>
            <person name="Wortman J."/>
            <person name="Dyer P.S."/>
            <person name="Grigoriev I.V."/>
        </authorList>
    </citation>
    <scope>NUCLEOTIDE SEQUENCE [LARGE SCALE GENOMIC DNA]</scope>
    <source>
        <strain evidence="8">DTO 134E9</strain>
    </source>
</reference>
<dbReference type="PROSITE" id="PS50075">
    <property type="entry name" value="CARRIER"/>
    <property type="match status" value="1"/>
</dbReference>
<keyword evidence="3" id="KW-0436">Ligase</keyword>
<dbReference type="SUPFAM" id="SSF47336">
    <property type="entry name" value="ACP-like"/>
    <property type="match status" value="1"/>
</dbReference>
<dbReference type="RefSeq" id="XP_040690051.1">
    <property type="nucleotide sequence ID" value="XM_040829612.1"/>
</dbReference>
<dbReference type="InterPro" id="IPR001031">
    <property type="entry name" value="Thioesterase"/>
</dbReference>
<dbReference type="EMBL" id="KV878211">
    <property type="protein sequence ID" value="OJJ36375.1"/>
    <property type="molecule type" value="Genomic_DNA"/>
</dbReference>
<dbReference type="GO" id="GO:0031177">
    <property type="term" value="F:phosphopantetheine binding"/>
    <property type="evidence" value="ECO:0007669"/>
    <property type="project" value="TreeGrafter"/>
</dbReference>
<dbReference type="GO" id="GO:0005737">
    <property type="term" value="C:cytoplasm"/>
    <property type="evidence" value="ECO:0007669"/>
    <property type="project" value="TreeGrafter"/>
</dbReference>
<dbReference type="InterPro" id="IPR001242">
    <property type="entry name" value="Condensation_dom"/>
</dbReference>
<proteinExistence type="inferred from homology"/>
<evidence type="ECO:0000313" key="8">
    <source>
        <dbReference type="Proteomes" id="UP000184383"/>
    </source>
</evidence>
<dbReference type="OrthoDB" id="4487733at2759"/>
<evidence type="ECO:0000256" key="3">
    <source>
        <dbReference type="ARBA" id="ARBA00022598"/>
    </source>
</evidence>
<protein>
    <recommendedName>
        <fullName evidence="6">Carrier domain-containing protein</fullName>
    </recommendedName>
</protein>
<dbReference type="InterPro" id="IPR029058">
    <property type="entry name" value="AB_hydrolase_fold"/>
</dbReference>
<dbReference type="Pfam" id="PF00668">
    <property type="entry name" value="Condensation"/>
    <property type="match status" value="2"/>
</dbReference>
<dbReference type="CDD" id="cd05930">
    <property type="entry name" value="A_NRPS"/>
    <property type="match status" value="1"/>
</dbReference>
<keyword evidence="2" id="KW-0597">Phosphoprotein</keyword>
<dbReference type="GO" id="GO:0044281">
    <property type="term" value="P:small molecule metabolic process"/>
    <property type="evidence" value="ECO:0007669"/>
    <property type="project" value="UniProtKB-ARBA"/>
</dbReference>
<evidence type="ECO:0000256" key="4">
    <source>
        <dbReference type="ARBA" id="ARBA00029454"/>
    </source>
</evidence>
<feature type="domain" description="Carrier" evidence="6">
    <location>
        <begin position="428"/>
        <end position="501"/>
    </location>
</feature>
<comment type="similarity">
    <text evidence="4">Belongs to the NRP synthetase family.</text>
</comment>
<dbReference type="PANTHER" id="PTHR45527">
    <property type="entry name" value="NONRIBOSOMAL PEPTIDE SYNTHETASE"/>
    <property type="match status" value="1"/>
</dbReference>
<evidence type="ECO:0000256" key="1">
    <source>
        <dbReference type="ARBA" id="ARBA00022450"/>
    </source>
</evidence>
<dbReference type="GeneID" id="63745460"/>
<dbReference type="Gene3D" id="3.40.50.12780">
    <property type="entry name" value="N-terminal domain of ligase-like"/>
    <property type="match status" value="2"/>
</dbReference>
<evidence type="ECO:0000313" key="7">
    <source>
        <dbReference type="EMBL" id="OJJ36375.1"/>
    </source>
</evidence>
<gene>
    <name evidence="7" type="ORF">ASPWEDRAFT_151729</name>
</gene>
<dbReference type="InterPro" id="IPR009081">
    <property type="entry name" value="PP-bd_ACP"/>
</dbReference>